<dbReference type="GO" id="GO:0007015">
    <property type="term" value="P:actin filament organization"/>
    <property type="evidence" value="ECO:0007669"/>
    <property type="project" value="TreeGrafter"/>
</dbReference>
<feature type="compositionally biased region" description="Acidic residues" evidence="7">
    <location>
        <begin position="16"/>
        <end position="53"/>
    </location>
</feature>
<evidence type="ECO:0000256" key="5">
    <source>
        <dbReference type="ARBA" id="ARBA00023203"/>
    </source>
</evidence>
<dbReference type="Proteomes" id="UP000887560">
    <property type="component" value="Unplaced"/>
</dbReference>
<dbReference type="PANTHER" id="PTHR13140:SF706">
    <property type="entry name" value="DILUTE CLASS UNCONVENTIONAL MYOSIN, ISOFORM C"/>
    <property type="match status" value="1"/>
</dbReference>
<comment type="similarity">
    <text evidence="6">Belongs to the TRAFAC class myosin-kinesin ATPase superfamily. Myosin family.</text>
</comment>
<evidence type="ECO:0000313" key="9">
    <source>
        <dbReference type="Proteomes" id="UP000887560"/>
    </source>
</evidence>
<dbReference type="GO" id="GO:0005524">
    <property type="term" value="F:ATP binding"/>
    <property type="evidence" value="ECO:0007669"/>
    <property type="project" value="UniProtKB-UniRule"/>
</dbReference>
<dbReference type="Gene3D" id="3.40.850.10">
    <property type="entry name" value="Kinesin motor domain"/>
    <property type="match status" value="1"/>
</dbReference>
<evidence type="ECO:0000256" key="7">
    <source>
        <dbReference type="SAM" id="MobiDB-lite"/>
    </source>
</evidence>
<organism evidence="9 10">
    <name type="scientific">Meloidogyne floridensis</name>
    <dbReference type="NCBI Taxonomy" id="298350"/>
    <lineage>
        <taxon>Eukaryota</taxon>
        <taxon>Metazoa</taxon>
        <taxon>Ecdysozoa</taxon>
        <taxon>Nematoda</taxon>
        <taxon>Chromadorea</taxon>
        <taxon>Rhabditida</taxon>
        <taxon>Tylenchina</taxon>
        <taxon>Tylenchomorpha</taxon>
        <taxon>Tylenchoidea</taxon>
        <taxon>Meloidogynidae</taxon>
        <taxon>Meloidogyninae</taxon>
        <taxon>Meloidogyne</taxon>
    </lineage>
</organism>
<dbReference type="AlphaFoldDB" id="A0A915P136"/>
<keyword evidence="1 6" id="KW-0547">Nucleotide-binding</keyword>
<dbReference type="Pfam" id="PF00063">
    <property type="entry name" value="Myosin_head"/>
    <property type="match status" value="2"/>
</dbReference>
<comment type="caution">
    <text evidence="6">Lacks conserved residue(s) required for the propagation of feature annotation.</text>
</comment>
<dbReference type="Gene3D" id="1.20.120.720">
    <property type="entry name" value="Myosin VI head, motor domain, U50 subdomain"/>
    <property type="match status" value="1"/>
</dbReference>
<dbReference type="GO" id="GO:0000146">
    <property type="term" value="F:microfilament motor activity"/>
    <property type="evidence" value="ECO:0007669"/>
    <property type="project" value="TreeGrafter"/>
</dbReference>
<proteinExistence type="inferred from homology"/>
<evidence type="ECO:0000256" key="4">
    <source>
        <dbReference type="ARBA" id="ARBA00023175"/>
    </source>
</evidence>
<evidence type="ECO:0000256" key="3">
    <source>
        <dbReference type="ARBA" id="ARBA00023123"/>
    </source>
</evidence>
<reference evidence="10" key="1">
    <citation type="submission" date="2022-11" db="UniProtKB">
        <authorList>
            <consortium name="WormBaseParasite"/>
        </authorList>
    </citation>
    <scope>IDENTIFICATION</scope>
</reference>
<name>A0A915P136_9BILA</name>
<evidence type="ECO:0000313" key="10">
    <source>
        <dbReference type="WBParaSite" id="scf7180000422416.g8917"/>
    </source>
</evidence>
<dbReference type="WBParaSite" id="scf7180000422416.g8917">
    <property type="protein sequence ID" value="scf7180000422416.g8917"/>
    <property type="gene ID" value="scf7180000422416.g8917"/>
</dbReference>
<dbReference type="PROSITE" id="PS51456">
    <property type="entry name" value="MYOSIN_MOTOR"/>
    <property type="match status" value="1"/>
</dbReference>
<feature type="region of interest" description="Disordered" evidence="7">
    <location>
        <begin position="1"/>
        <end position="53"/>
    </location>
</feature>
<feature type="domain" description="Myosin motor" evidence="8">
    <location>
        <begin position="200"/>
        <end position="575"/>
    </location>
</feature>
<dbReference type="GO" id="GO:0016459">
    <property type="term" value="C:myosin complex"/>
    <property type="evidence" value="ECO:0007669"/>
    <property type="project" value="UniProtKB-KW"/>
</dbReference>
<keyword evidence="4 6" id="KW-0505">Motor protein</keyword>
<dbReference type="SMART" id="SM00242">
    <property type="entry name" value="MYSc"/>
    <property type="match status" value="1"/>
</dbReference>
<evidence type="ECO:0000256" key="2">
    <source>
        <dbReference type="ARBA" id="ARBA00022840"/>
    </source>
</evidence>
<dbReference type="GO" id="GO:0051015">
    <property type="term" value="F:actin filament binding"/>
    <property type="evidence" value="ECO:0007669"/>
    <property type="project" value="TreeGrafter"/>
</dbReference>
<feature type="binding site" evidence="6">
    <location>
        <begin position="299"/>
        <end position="306"/>
    </location>
    <ligand>
        <name>ATP</name>
        <dbReference type="ChEBI" id="CHEBI:30616"/>
    </ligand>
</feature>
<keyword evidence="9" id="KW-1185">Reference proteome</keyword>
<dbReference type="InterPro" id="IPR036961">
    <property type="entry name" value="Kinesin_motor_dom_sf"/>
</dbReference>
<accession>A0A915P136</accession>
<dbReference type="GO" id="GO:0005737">
    <property type="term" value="C:cytoplasm"/>
    <property type="evidence" value="ECO:0007669"/>
    <property type="project" value="TreeGrafter"/>
</dbReference>
<dbReference type="InterPro" id="IPR001609">
    <property type="entry name" value="Myosin_head_motor_dom-like"/>
</dbReference>
<dbReference type="PRINTS" id="PR00193">
    <property type="entry name" value="MYOSINHEAVY"/>
</dbReference>
<keyword evidence="2 6" id="KW-0067">ATP-binding</keyword>
<keyword evidence="5 6" id="KW-0009">Actin-binding</keyword>
<dbReference type="SUPFAM" id="SSF52540">
    <property type="entry name" value="P-loop containing nucleoside triphosphate hydrolases"/>
    <property type="match status" value="1"/>
</dbReference>
<evidence type="ECO:0000256" key="1">
    <source>
        <dbReference type="ARBA" id="ARBA00022741"/>
    </source>
</evidence>
<dbReference type="GO" id="GO:0016020">
    <property type="term" value="C:membrane"/>
    <property type="evidence" value="ECO:0007669"/>
    <property type="project" value="TreeGrafter"/>
</dbReference>
<evidence type="ECO:0000259" key="8">
    <source>
        <dbReference type="PROSITE" id="PS51456"/>
    </source>
</evidence>
<evidence type="ECO:0000256" key="6">
    <source>
        <dbReference type="PROSITE-ProRule" id="PRU00782"/>
    </source>
</evidence>
<dbReference type="InterPro" id="IPR027417">
    <property type="entry name" value="P-loop_NTPase"/>
</dbReference>
<dbReference type="PANTHER" id="PTHR13140">
    <property type="entry name" value="MYOSIN"/>
    <property type="match status" value="1"/>
</dbReference>
<sequence length="575" mass="64997">MSYLASIVAAQRMEDSDQEFEDEMEGEVESEGEGQGEEGELNEVGMEEEMTDEEEYEYIYEEYSEEEEGEIENNLNIIENCDEKKEIVNNNSTILSTRSAVEEAVLDERLIEAPQDEFERESALNLQLGNNAFWIPDKEHSFRLCRIDGNANKLICEQQIEVEIINEMGNEKETKDCGNDCKKQICIVSRECLQQTSVSHLCSDMTQLSELNEPSVLECIRRRYSLNLIHTFSGLFCVVVNPWKNLPGLYSKEMRNIYAKACTTSTELPPHVFFVAQSAFDGICSPPSVLTSQSILITGESGAGKTENTRRIIEYLINVSGNYSQKTPNLNEGRKSIDSALLAAGTVLEAFGNAQTIHNDNSSRLGKFIRLEFENGGRLRSACIDCFEADLFRFLNQGNIAEKSVHAKFVDDLEGGRETEQAIDQLEFTLNEKSWIRELMFACILIGQIRFGERSGLDMSYVEEMLEIEAVSELLGLSHSSHLVDALTQPSIKVGDVFIKRSQPLRKTQASAQALAKCLYERVFNWILTKCNKAIGINNNEENENNKGMKNNKFIGVLDMAGFEIMERNSFEQLW</sequence>
<keyword evidence="3 6" id="KW-0518">Myosin</keyword>
<protein>
    <submittedName>
        <fullName evidence="10">Myosin motor domain-containing protein</fullName>
    </submittedName>
</protein>